<dbReference type="AlphaFoldDB" id="A0A918YP20"/>
<evidence type="ECO:0000313" key="2">
    <source>
        <dbReference type="Proteomes" id="UP000655443"/>
    </source>
</evidence>
<evidence type="ECO:0000313" key="1">
    <source>
        <dbReference type="EMBL" id="GHE10320.1"/>
    </source>
</evidence>
<name>A0A918YP20_9ACTN</name>
<sequence>MGCDFQRVGTPNAVLMANVLWLVGYRHPWAHRPEAAARLVDVLAHGGGLLAGARRVEPRPGQAR</sequence>
<dbReference type="EMBL" id="BMVG01000023">
    <property type="protein sequence ID" value="GHE10320.1"/>
    <property type="molecule type" value="Genomic_DNA"/>
</dbReference>
<protein>
    <submittedName>
        <fullName evidence="1">Uncharacterized protein</fullName>
    </submittedName>
</protein>
<keyword evidence="2" id="KW-1185">Reference proteome</keyword>
<organism evidence="1 2">
    <name type="scientific">Streptomyces alanosinicus</name>
    <dbReference type="NCBI Taxonomy" id="68171"/>
    <lineage>
        <taxon>Bacteria</taxon>
        <taxon>Bacillati</taxon>
        <taxon>Actinomycetota</taxon>
        <taxon>Actinomycetes</taxon>
        <taxon>Kitasatosporales</taxon>
        <taxon>Streptomycetaceae</taxon>
        <taxon>Streptomyces</taxon>
    </lineage>
</organism>
<comment type="caution">
    <text evidence="1">The sequence shown here is derived from an EMBL/GenBank/DDBJ whole genome shotgun (WGS) entry which is preliminary data.</text>
</comment>
<accession>A0A918YP20</accession>
<gene>
    <name evidence="1" type="ORF">GCM10010339_66030</name>
</gene>
<dbReference type="Proteomes" id="UP000655443">
    <property type="component" value="Unassembled WGS sequence"/>
</dbReference>
<reference evidence="1" key="2">
    <citation type="submission" date="2020-09" db="EMBL/GenBank/DDBJ databases">
        <authorList>
            <person name="Sun Q."/>
            <person name="Ohkuma M."/>
        </authorList>
    </citation>
    <scope>NUCLEOTIDE SEQUENCE</scope>
    <source>
        <strain evidence="1">JCM 4714</strain>
    </source>
</reference>
<proteinExistence type="predicted"/>
<reference evidence="1" key="1">
    <citation type="journal article" date="2014" name="Int. J. Syst. Evol. Microbiol.">
        <title>Complete genome sequence of Corynebacterium casei LMG S-19264T (=DSM 44701T), isolated from a smear-ripened cheese.</title>
        <authorList>
            <consortium name="US DOE Joint Genome Institute (JGI-PGF)"/>
            <person name="Walter F."/>
            <person name="Albersmeier A."/>
            <person name="Kalinowski J."/>
            <person name="Ruckert C."/>
        </authorList>
    </citation>
    <scope>NUCLEOTIDE SEQUENCE</scope>
    <source>
        <strain evidence="1">JCM 4714</strain>
    </source>
</reference>